<dbReference type="EMBL" id="CACRST010000009">
    <property type="protein sequence ID" value="VYS82525.1"/>
    <property type="molecule type" value="Genomic_DNA"/>
</dbReference>
<reference evidence="1" key="1">
    <citation type="submission" date="2019-11" db="EMBL/GenBank/DDBJ databases">
        <authorList>
            <person name="Feng L."/>
        </authorList>
    </citation>
    <scope>NUCLEOTIDE SEQUENCE</scope>
    <source>
        <strain evidence="1">BgluceraseaLFYP119</strain>
    </source>
</reference>
<sequence length="59" mass="7039">MIIGYLKSTLGLELKHDTYQVIDLFKPGSFVDVVGYRFYKDHTTIRRRIFFRISNDIKL</sequence>
<dbReference type="AlphaFoldDB" id="A0A6N2RRX3"/>
<evidence type="ECO:0000313" key="1">
    <source>
        <dbReference type="EMBL" id="VYS82525.1"/>
    </source>
</evidence>
<gene>
    <name evidence="1" type="ORF">BGLFYP119_00735</name>
</gene>
<accession>A0A6N2RRX3</accession>
<proteinExistence type="predicted"/>
<name>A0A6N2RRX3_9FIRM</name>
<organism evidence="1">
    <name type="scientific">Blautia glucerasea</name>
    <dbReference type="NCBI Taxonomy" id="536633"/>
    <lineage>
        <taxon>Bacteria</taxon>
        <taxon>Bacillati</taxon>
        <taxon>Bacillota</taxon>
        <taxon>Clostridia</taxon>
        <taxon>Lachnospirales</taxon>
        <taxon>Lachnospiraceae</taxon>
        <taxon>Blautia</taxon>
    </lineage>
</organism>
<protein>
    <submittedName>
        <fullName evidence="1">Uncharacterized protein</fullName>
    </submittedName>
</protein>